<feature type="transmembrane region" description="Helical" evidence="1">
    <location>
        <begin position="62"/>
        <end position="82"/>
    </location>
</feature>
<evidence type="ECO:0000313" key="2">
    <source>
        <dbReference type="EMBL" id="MBA5628346.1"/>
    </source>
</evidence>
<sequence>MKDFVHYFLHLGFPLIVAFSFFRKDWKKVYVILLLTMLVDLDHLLASPIFDPNRCSINFHPLHTYWAIGIYFLMLFFPKTRIMAIGLLMHMMTDQIDCWWNFGLN</sequence>
<comment type="caution">
    <text evidence="2">The sequence shown here is derived from an EMBL/GenBank/DDBJ whole genome shotgun (WGS) entry which is preliminary data.</text>
</comment>
<accession>A0A838ZLE4</accession>
<organism evidence="2 3">
    <name type="scientific">Moheibacter lacus</name>
    <dbReference type="NCBI Taxonomy" id="2745851"/>
    <lineage>
        <taxon>Bacteria</taxon>
        <taxon>Pseudomonadati</taxon>
        <taxon>Bacteroidota</taxon>
        <taxon>Flavobacteriia</taxon>
        <taxon>Flavobacteriales</taxon>
        <taxon>Weeksellaceae</taxon>
        <taxon>Moheibacter</taxon>
    </lineage>
</organism>
<evidence type="ECO:0000313" key="3">
    <source>
        <dbReference type="Proteomes" id="UP000552241"/>
    </source>
</evidence>
<keyword evidence="1" id="KW-1133">Transmembrane helix</keyword>
<protein>
    <recommendedName>
        <fullName evidence="4">LexA-binding, inner membrane-associated hydrolase</fullName>
    </recommendedName>
</protein>
<name>A0A838ZLE4_9FLAO</name>
<gene>
    <name evidence="2" type="ORF">HU137_01010</name>
</gene>
<dbReference type="Proteomes" id="UP000552241">
    <property type="component" value="Unassembled WGS sequence"/>
</dbReference>
<dbReference type="AlphaFoldDB" id="A0A838ZLE4"/>
<evidence type="ECO:0008006" key="4">
    <source>
        <dbReference type="Google" id="ProtNLM"/>
    </source>
</evidence>
<dbReference type="Pfam" id="PF19617">
    <property type="entry name" value="DUF6122"/>
    <property type="match status" value="1"/>
</dbReference>
<reference evidence="2 3" key="1">
    <citation type="submission" date="2020-07" db="EMBL/GenBank/DDBJ databases">
        <title>Moheibacter lacus sp. nov., a member of the family Flavobacteriaceae isolated from freshwater lake sediment.</title>
        <authorList>
            <person name="Liu Y."/>
        </authorList>
    </citation>
    <scope>NUCLEOTIDE SEQUENCE [LARGE SCALE GENOMIC DNA]</scope>
    <source>
        <strain evidence="2 3">BDHS18</strain>
    </source>
</reference>
<evidence type="ECO:0000256" key="1">
    <source>
        <dbReference type="SAM" id="Phobius"/>
    </source>
</evidence>
<feature type="transmembrane region" description="Helical" evidence="1">
    <location>
        <begin position="29"/>
        <end position="50"/>
    </location>
</feature>
<dbReference type="InterPro" id="IPR046125">
    <property type="entry name" value="DUF6122"/>
</dbReference>
<proteinExistence type="predicted"/>
<dbReference type="EMBL" id="JACDZE010000001">
    <property type="protein sequence ID" value="MBA5628346.1"/>
    <property type="molecule type" value="Genomic_DNA"/>
</dbReference>
<feature type="transmembrane region" description="Helical" evidence="1">
    <location>
        <begin position="6"/>
        <end position="22"/>
    </location>
</feature>
<keyword evidence="1" id="KW-0812">Transmembrane</keyword>
<dbReference type="RefSeq" id="WP_182041949.1">
    <property type="nucleotide sequence ID" value="NZ_JACDZE010000001.1"/>
</dbReference>
<keyword evidence="3" id="KW-1185">Reference proteome</keyword>
<keyword evidence="1" id="KW-0472">Membrane</keyword>